<dbReference type="Proteomes" id="UP000239340">
    <property type="component" value="Plasmid pSfreNXT3a"/>
</dbReference>
<keyword evidence="1" id="KW-1133">Transmembrane helix</keyword>
<keyword evidence="1" id="KW-0812">Transmembrane</keyword>
<dbReference type="AlphaFoldDB" id="A0A2L0HA68"/>
<protein>
    <submittedName>
        <fullName evidence="2">Uncharacterized protein</fullName>
    </submittedName>
</protein>
<gene>
    <name evidence="2" type="ORF">NXT3_PA00021</name>
</gene>
<keyword evidence="1" id="KW-0472">Membrane</keyword>
<name>A0A2L0HA68_RHIFR</name>
<organism evidence="2">
    <name type="scientific">Rhizobium fredii</name>
    <name type="common">Sinorhizobium fredii</name>
    <dbReference type="NCBI Taxonomy" id="380"/>
    <lineage>
        <taxon>Bacteria</taxon>
        <taxon>Pseudomonadati</taxon>
        <taxon>Pseudomonadota</taxon>
        <taxon>Alphaproteobacteria</taxon>
        <taxon>Hyphomicrobiales</taxon>
        <taxon>Rhizobiaceae</taxon>
        <taxon>Sinorhizobium/Ensifer group</taxon>
        <taxon>Sinorhizobium</taxon>
    </lineage>
</organism>
<dbReference type="EMBL" id="CP024308">
    <property type="protein sequence ID" value="AUX78317.1"/>
    <property type="molecule type" value="Genomic_DNA"/>
</dbReference>
<geneLocation type="plasmid" evidence="2">
    <name>pSfreNXT3a</name>
</geneLocation>
<reference evidence="2" key="1">
    <citation type="submission" date="2017-10" db="EMBL/GenBank/DDBJ databases">
        <title>Analysis of the genome sequences of Rhizobium populations associated to common bean (phaseolus vulgaris).</title>
        <authorList>
            <person name="Bustos P."/>
            <person name="Santamaria R.I."/>
            <person name="Miranda-Sanchez F."/>
            <person name="Perez-Carrascal O."/>
            <person name="Juarez S."/>
            <person name="Lozano L."/>
            <person name="Martinez-Flores I."/>
            <person name="Vinuesa P."/>
            <person name="Martinez-Romero E."/>
            <person name="Cevallos M.A."/>
            <person name="Romero D."/>
            <person name="Davila G."/>
            <person name="Gonzalez V."/>
        </authorList>
    </citation>
    <scope>NUCLEOTIDE SEQUENCE [LARGE SCALE GENOMIC DNA]</scope>
    <source>
        <strain evidence="2">NXT3</strain>
        <plasmid evidence="2">pSfreNXT3a</plasmid>
    </source>
</reference>
<sequence>MLESIAMAAPELSLEAKAAIQAYMLKFVIPSGTVLAIISGLFGYVLSGIARIDASANSAKEALNASLSAAKAGVSAEEASKQAAKAFDQANSASDRARIAAQNAEEILSSLRASSDQINKTLLGQYDELAKALFEVRGFRQTIATISQREIADLKVQIGRVEDTIYGAADTAIPAPGGSCPPGTYAVIINSTSVSGGRAGYLESISVQCRTVHFERPKNY</sequence>
<feature type="transmembrane region" description="Helical" evidence="1">
    <location>
        <begin position="20"/>
        <end position="46"/>
    </location>
</feature>
<evidence type="ECO:0000313" key="2">
    <source>
        <dbReference type="EMBL" id="AUX78317.1"/>
    </source>
</evidence>
<accession>A0A2L0HA68</accession>
<evidence type="ECO:0000256" key="1">
    <source>
        <dbReference type="SAM" id="Phobius"/>
    </source>
</evidence>
<proteinExistence type="predicted"/>
<keyword evidence="2" id="KW-0614">Plasmid</keyword>
<dbReference type="RefSeq" id="WP_210207161.1">
    <property type="nucleotide sequence ID" value="NZ_CP024308.1"/>
</dbReference>